<reference evidence="8 9" key="1">
    <citation type="submission" date="2016-05" db="EMBL/GenBank/DDBJ databases">
        <title>Nuclear genome of Blastocystis sp. subtype 1 NandII.</title>
        <authorList>
            <person name="Gentekaki E."/>
            <person name="Curtis B."/>
            <person name="Stairs C."/>
            <person name="Eme L."/>
            <person name="Herman E."/>
            <person name="Klimes V."/>
            <person name="Arias M.C."/>
            <person name="Elias M."/>
            <person name="Hilliou F."/>
            <person name="Klute M."/>
            <person name="Malik S.-B."/>
            <person name="Pightling A."/>
            <person name="Rachubinski R."/>
            <person name="Salas D."/>
            <person name="Schlacht A."/>
            <person name="Suga H."/>
            <person name="Archibald J."/>
            <person name="Ball S.G."/>
            <person name="Clark G."/>
            <person name="Dacks J."/>
            <person name="Van Der Giezen M."/>
            <person name="Tsaousis A."/>
            <person name="Roger A."/>
        </authorList>
    </citation>
    <scope>NUCLEOTIDE SEQUENCE [LARGE SCALE GENOMIC DNA]</scope>
    <source>
        <strain evidence="9">ATCC 50177 / NandII</strain>
    </source>
</reference>
<dbReference type="STRING" id="478820.A0A196SKK1"/>
<name>A0A196SKK1_BLAHN</name>
<evidence type="ECO:0000256" key="1">
    <source>
        <dbReference type="ARBA" id="ARBA00001933"/>
    </source>
</evidence>
<dbReference type="GO" id="GO:0042853">
    <property type="term" value="P:L-alanine catabolic process"/>
    <property type="evidence" value="ECO:0007669"/>
    <property type="project" value="UniProtKB-UniPathway"/>
</dbReference>
<keyword evidence="9" id="KW-1185">Reference proteome</keyword>
<keyword evidence="5" id="KW-0663">Pyridoxal phosphate</keyword>
<feature type="domain" description="Aminotransferase class I/classII large" evidence="7">
    <location>
        <begin position="59"/>
        <end position="148"/>
    </location>
</feature>
<proteinExistence type="inferred from homology"/>
<evidence type="ECO:0000313" key="8">
    <source>
        <dbReference type="EMBL" id="OAO17573.1"/>
    </source>
</evidence>
<dbReference type="CDD" id="cd00609">
    <property type="entry name" value="AAT_like"/>
    <property type="match status" value="1"/>
</dbReference>
<evidence type="ECO:0000313" key="9">
    <source>
        <dbReference type="Proteomes" id="UP000078348"/>
    </source>
</evidence>
<comment type="cofactor">
    <cofactor evidence="1">
        <name>pyridoxal 5'-phosphate</name>
        <dbReference type="ChEBI" id="CHEBI:597326"/>
    </cofactor>
</comment>
<comment type="caution">
    <text evidence="8">The sequence shown here is derived from an EMBL/GenBank/DDBJ whole genome shotgun (WGS) entry which is preliminary data.</text>
</comment>
<dbReference type="FunFam" id="3.90.1150.10:FF:000010">
    <property type="entry name" value="Alanine aminotransferase 2"/>
    <property type="match status" value="1"/>
</dbReference>
<comment type="subunit">
    <text evidence="2">Homodimer.</text>
</comment>
<dbReference type="Proteomes" id="UP000078348">
    <property type="component" value="Unassembled WGS sequence"/>
</dbReference>
<dbReference type="Gene3D" id="3.90.1150.10">
    <property type="entry name" value="Aspartate Aminotransferase, domain 1"/>
    <property type="match status" value="1"/>
</dbReference>
<dbReference type="InterPro" id="IPR004839">
    <property type="entry name" value="Aminotransferase_I/II_large"/>
</dbReference>
<dbReference type="InterPro" id="IPR015424">
    <property type="entry name" value="PyrdxlP-dep_Trfase"/>
</dbReference>
<evidence type="ECO:0000256" key="4">
    <source>
        <dbReference type="ARBA" id="ARBA00022679"/>
    </source>
</evidence>
<dbReference type="Gene3D" id="1.10.287.1970">
    <property type="match status" value="1"/>
</dbReference>
<dbReference type="EMBL" id="LXWW01000025">
    <property type="protein sequence ID" value="OAO17573.1"/>
    <property type="molecule type" value="Genomic_DNA"/>
</dbReference>
<dbReference type="GO" id="GO:0004021">
    <property type="term" value="F:L-alanine:2-oxoglutarate aminotransferase activity"/>
    <property type="evidence" value="ECO:0007669"/>
    <property type="project" value="TreeGrafter"/>
</dbReference>
<sequence>MEIDKELKQGKKFPFDSLLYCNVGNPQAIKQKPITFLREVLCITSWPEVAEKHPEMFHPDAIQRAKELLIANPGGSGAYSNTAGVGKVCDDVAAYISKRDGFPCDPKNIFLTNGASQAIQDTLKLLIDKPTDCILIPIPQYPLYSASIHIILADEVYQENIYRPGDKFVSFKKVMSELKLNCQLVSFHSTSKGYWGECGRRGGYLEMVNFPDDVRAELYKLLSICCCSNVDGQYTMDVMINPPKPGDASYELFQKEKNGILESLKVRAKKLSTALNKLEGVSCLSVDGALYTYFRLTMPPKAIAAAKKMGKAADAMYCMDLLNEAGVVCVPGSGFGQEEGTYHVRSTILPPENEIDQVVERMNNFHKKWMAKYN</sequence>
<dbReference type="PANTHER" id="PTHR11751:SF29">
    <property type="entry name" value="ALANINE TRANSAMINASE"/>
    <property type="match status" value="1"/>
</dbReference>
<feature type="domain" description="Aminotransferase class I/classII large" evidence="7">
    <location>
        <begin position="149"/>
        <end position="361"/>
    </location>
</feature>
<dbReference type="GO" id="GO:0030170">
    <property type="term" value="F:pyridoxal phosphate binding"/>
    <property type="evidence" value="ECO:0007669"/>
    <property type="project" value="InterPro"/>
</dbReference>
<organism evidence="8 9">
    <name type="scientific">Blastocystis sp. subtype 1 (strain ATCC 50177 / NandII)</name>
    <dbReference type="NCBI Taxonomy" id="478820"/>
    <lineage>
        <taxon>Eukaryota</taxon>
        <taxon>Sar</taxon>
        <taxon>Stramenopiles</taxon>
        <taxon>Bigyra</taxon>
        <taxon>Opalozoa</taxon>
        <taxon>Opalinata</taxon>
        <taxon>Blastocystidae</taxon>
        <taxon>Blastocystis</taxon>
    </lineage>
</organism>
<evidence type="ECO:0000256" key="5">
    <source>
        <dbReference type="ARBA" id="ARBA00022898"/>
    </source>
</evidence>
<dbReference type="AlphaFoldDB" id="A0A196SKK1"/>
<keyword evidence="4 8" id="KW-0808">Transferase</keyword>
<dbReference type="OrthoDB" id="1732682at2759"/>
<comment type="similarity">
    <text evidence="6">Belongs to the class-I pyridoxal-phosphate-dependent aminotransferase family. Alanine aminotransferase subfamily.</text>
</comment>
<dbReference type="InterPro" id="IPR015421">
    <property type="entry name" value="PyrdxlP-dep_Trfase_major"/>
</dbReference>
<dbReference type="Pfam" id="PF00155">
    <property type="entry name" value="Aminotran_1_2"/>
    <property type="match status" value="2"/>
</dbReference>
<evidence type="ECO:0000256" key="2">
    <source>
        <dbReference type="ARBA" id="ARBA00011738"/>
    </source>
</evidence>
<dbReference type="Gene3D" id="3.40.640.10">
    <property type="entry name" value="Type I PLP-dependent aspartate aminotransferase-like (Major domain)"/>
    <property type="match status" value="2"/>
</dbReference>
<dbReference type="UniPathway" id="UPA00528">
    <property type="reaction ID" value="UER00586"/>
</dbReference>
<keyword evidence="3 8" id="KW-0032">Aminotransferase</keyword>
<dbReference type="InterPro" id="IPR045088">
    <property type="entry name" value="ALAT1/2-like"/>
</dbReference>
<dbReference type="SUPFAM" id="SSF53383">
    <property type="entry name" value="PLP-dependent transferases"/>
    <property type="match status" value="1"/>
</dbReference>
<evidence type="ECO:0000259" key="7">
    <source>
        <dbReference type="Pfam" id="PF00155"/>
    </source>
</evidence>
<evidence type="ECO:0000256" key="3">
    <source>
        <dbReference type="ARBA" id="ARBA00022576"/>
    </source>
</evidence>
<dbReference type="PANTHER" id="PTHR11751">
    <property type="entry name" value="ALANINE AMINOTRANSFERASE"/>
    <property type="match status" value="1"/>
</dbReference>
<protein>
    <submittedName>
        <fullName evidence="8">Alanine aminotransferase 2</fullName>
    </submittedName>
</protein>
<accession>A0A196SKK1</accession>
<dbReference type="InterPro" id="IPR015422">
    <property type="entry name" value="PyrdxlP-dep_Trfase_small"/>
</dbReference>
<gene>
    <name evidence="8" type="ORF">AV274_0712</name>
</gene>
<evidence type="ECO:0000256" key="6">
    <source>
        <dbReference type="ARBA" id="ARBA00025785"/>
    </source>
</evidence>